<dbReference type="EMBL" id="AP011530">
    <property type="protein sequence ID" value="BAI81634.1"/>
    <property type="molecule type" value="Genomic_DNA"/>
</dbReference>
<keyword evidence="2" id="KW-0614">Plasmid</keyword>
<protein>
    <submittedName>
        <fullName evidence="2">Uncharacterized protein</fullName>
    </submittedName>
</protein>
<sequence length="72" mass="8736">MVEDKNKKDVVNNDEETVLKVSMLDYFLSKRIKDMDEYVTLFNKQLKEVMDKQKDQEKVARYKKNKKFKKNS</sequence>
<dbReference type="RefSeq" id="WP_013008879.1">
    <property type="nucleotide sequence ID" value="NC_013940.1"/>
</dbReference>
<dbReference type="HOGENOM" id="CLU_2715667_0_0_0"/>
<organism evidence="2 3">
    <name type="scientific">Deferribacter desulfuricans (strain DSM 14783 / JCM 11476 / NBRC 101012 / SSM1)</name>
    <dbReference type="NCBI Taxonomy" id="639282"/>
    <lineage>
        <taxon>Bacteria</taxon>
        <taxon>Pseudomonadati</taxon>
        <taxon>Deferribacterota</taxon>
        <taxon>Deferribacteres</taxon>
        <taxon>Deferribacterales</taxon>
        <taxon>Deferribacteraceae</taxon>
        <taxon>Deferribacter</taxon>
    </lineage>
</organism>
<evidence type="ECO:0000313" key="2">
    <source>
        <dbReference type="EMBL" id="BAI81634.1"/>
    </source>
</evidence>
<dbReference type="AlphaFoldDB" id="D3PEJ2"/>
<evidence type="ECO:0000256" key="1">
    <source>
        <dbReference type="SAM" id="MobiDB-lite"/>
    </source>
</evidence>
<name>D3PEJ2_DEFDS</name>
<reference evidence="2 3" key="1">
    <citation type="journal article" date="2010" name="DNA Res.">
        <title>Bacterial lifestyle in a deep-sea hydrothermal vent chimney revealed by the genome sequence of the thermophilic bacterium Deferribacter desulfuricans SSM1.</title>
        <authorList>
            <person name="Takaki Y."/>
            <person name="Shimamura S."/>
            <person name="Nakagawa S."/>
            <person name="Fukuhara Y."/>
            <person name="Horikawa H."/>
            <person name="Ankai A."/>
            <person name="Harada T."/>
            <person name="Hosoyama A."/>
            <person name="Oguchi A."/>
            <person name="Fukui S."/>
            <person name="Fujita N."/>
            <person name="Takami H."/>
            <person name="Takai K."/>
        </authorList>
    </citation>
    <scope>NUCLEOTIDE SEQUENCE [LARGE SCALE GENOMIC DNA]</scope>
    <source>
        <strain evidence="3">DSM 14783 / JCM 11476 / NBRC 101012 / SSM1</strain>
        <plasmid evidence="3">Plasmid megaplasmid pDF308</plasmid>
    </source>
</reference>
<proteinExistence type="predicted"/>
<keyword evidence="3" id="KW-1185">Reference proteome</keyword>
<dbReference type="Proteomes" id="UP000001520">
    <property type="component" value="Plasmid megaplasmid pDF308"/>
</dbReference>
<accession>D3PEJ2</accession>
<gene>
    <name evidence="2" type="ordered locus">DEFDS_P006</name>
</gene>
<feature type="region of interest" description="Disordered" evidence="1">
    <location>
        <begin position="53"/>
        <end position="72"/>
    </location>
</feature>
<geneLocation type="plasmid" evidence="2 3">
    <name>megaplasmid pDF308</name>
</geneLocation>
<feature type="compositionally biased region" description="Basic residues" evidence="1">
    <location>
        <begin position="61"/>
        <end position="72"/>
    </location>
</feature>
<dbReference type="KEGG" id="ddf:DEFDS_P006"/>
<evidence type="ECO:0000313" key="3">
    <source>
        <dbReference type="Proteomes" id="UP000001520"/>
    </source>
</evidence>